<sequence length="324" mass="37145">MMQESNYLPLVQELGFTTLHSKQVLQTLWGGYGELVRLYVDDSSVVVKHVRLPKPEHHPRGWNTDLAHQRKLKSYQVELAFYQDYAEQHLQSSPVPQPLKVKLQNDEMLLVMQDLQFLGYPAVVKEASLEQLSACLEWLAYFHAQHIGTGGERLWPTGTYWHLATRPDELAALNDQRLSAAASIIDEVLTQAPYQTLVHGDAKLANFCFSVDGQRAAAVDFQYVGKGCAMKDVALFMSSAVLPKQCAKMEAWLLDCYFGHLRRALNQHQPDIDREDVERKWRPLFAIAWADFQRSVKGWSPEHWKINPYTERLTERALNELGVR</sequence>
<dbReference type="SUPFAM" id="SSF56112">
    <property type="entry name" value="Protein kinase-like (PK-like)"/>
    <property type="match status" value="1"/>
</dbReference>
<reference evidence="2 3" key="1">
    <citation type="journal article" date="2012" name="Int. J. Syst. Evol. Microbiol.">
        <title>Vibrio caribbeanicus sp. nov., isolated from the marine sponge Scleritoderma cyanea.</title>
        <authorList>
            <person name="Hoffmann M."/>
            <person name="Monday S.R."/>
            <person name="Allard M.W."/>
            <person name="Strain E.A."/>
            <person name="Whittaker P."/>
            <person name="Naum M."/>
            <person name="McCarthy P.J."/>
            <person name="Lopez J.V."/>
            <person name="Fischer M."/>
            <person name="Brown E.W."/>
        </authorList>
    </citation>
    <scope>NUCLEOTIDE SEQUENCE [LARGE SCALE GENOMIC DNA]</scope>
    <source>
        <strain evidence="3">DSMZ 21326</strain>
    </source>
</reference>
<dbReference type="PANTHER" id="PTHR11012:SF30">
    <property type="entry name" value="PROTEIN KINASE-LIKE DOMAIN-CONTAINING"/>
    <property type="match status" value="1"/>
</dbReference>
<dbReference type="InterPro" id="IPR002575">
    <property type="entry name" value="Aminoglycoside_PTrfase"/>
</dbReference>
<evidence type="ECO:0000259" key="1">
    <source>
        <dbReference type="Pfam" id="PF01636"/>
    </source>
</evidence>
<name>E8M1A7_PHOS4</name>
<dbReference type="RefSeq" id="WP_008072765.1">
    <property type="nucleotide sequence ID" value="NZ_AEVT01000006.1"/>
</dbReference>
<comment type="caution">
    <text evidence="2">The sequence shown here is derived from an EMBL/GenBank/DDBJ whole genome shotgun (WGS) entry which is preliminary data.</text>
</comment>
<feature type="domain" description="Aminoglycoside phosphotransferase" evidence="1">
    <location>
        <begin position="70"/>
        <end position="239"/>
    </location>
</feature>
<dbReference type="EMBL" id="AEVT01000006">
    <property type="protein sequence ID" value="EGA72087.1"/>
    <property type="molecule type" value="Genomic_DNA"/>
</dbReference>
<evidence type="ECO:0000313" key="3">
    <source>
        <dbReference type="Proteomes" id="UP000006228"/>
    </source>
</evidence>
<proteinExistence type="predicted"/>
<dbReference type="OrthoDB" id="9769860at2"/>
<dbReference type="eggNOG" id="COG2334">
    <property type="taxonomic scope" value="Bacteria"/>
</dbReference>
<dbReference type="Proteomes" id="UP000006228">
    <property type="component" value="Unassembled WGS sequence"/>
</dbReference>
<dbReference type="Pfam" id="PF01636">
    <property type="entry name" value="APH"/>
    <property type="match status" value="1"/>
</dbReference>
<protein>
    <recommendedName>
        <fullName evidence="1">Aminoglycoside phosphotransferase domain-containing protein</fullName>
    </recommendedName>
</protein>
<gene>
    <name evidence="2" type="ORF">VISI1226_04764</name>
</gene>
<accession>E8M1A7</accession>
<dbReference type="PANTHER" id="PTHR11012">
    <property type="entry name" value="PROTEIN KINASE-LIKE DOMAIN-CONTAINING"/>
    <property type="match status" value="1"/>
</dbReference>
<evidence type="ECO:0000313" key="2">
    <source>
        <dbReference type="EMBL" id="EGA72087.1"/>
    </source>
</evidence>
<organism evidence="2 3">
    <name type="scientific">Vibrio sinaloensis DSM 21326</name>
    <dbReference type="NCBI Taxonomy" id="945550"/>
    <lineage>
        <taxon>Bacteria</taxon>
        <taxon>Pseudomonadati</taxon>
        <taxon>Pseudomonadota</taxon>
        <taxon>Gammaproteobacteria</taxon>
        <taxon>Vibrionales</taxon>
        <taxon>Vibrionaceae</taxon>
        <taxon>Vibrio</taxon>
        <taxon>Vibrio oreintalis group</taxon>
    </lineage>
</organism>
<dbReference type="InterPro" id="IPR011009">
    <property type="entry name" value="Kinase-like_dom_sf"/>
</dbReference>
<dbReference type="AlphaFoldDB" id="E8M1A7"/>
<dbReference type="Gene3D" id="3.90.1200.10">
    <property type="match status" value="1"/>
</dbReference>